<evidence type="ECO:0000313" key="4">
    <source>
        <dbReference type="RefSeq" id="XP_013412436.1"/>
    </source>
</evidence>
<proteinExistence type="predicted"/>
<dbReference type="PROSITE" id="PS50948">
    <property type="entry name" value="PAN"/>
    <property type="match status" value="1"/>
</dbReference>
<dbReference type="SMART" id="SM00186">
    <property type="entry name" value="FBG"/>
    <property type="match status" value="1"/>
</dbReference>
<dbReference type="PANTHER" id="PTHR19143">
    <property type="entry name" value="FIBRINOGEN/TENASCIN/ANGIOPOEITIN"/>
    <property type="match status" value="1"/>
</dbReference>
<dbReference type="Pfam" id="PF00147">
    <property type="entry name" value="Fibrinogen_C"/>
    <property type="match status" value="1"/>
</dbReference>
<dbReference type="InterPro" id="IPR036056">
    <property type="entry name" value="Fibrinogen-like_C"/>
</dbReference>
<dbReference type="InParanoid" id="A0A1S3JQN5"/>
<evidence type="ECO:0000259" key="1">
    <source>
        <dbReference type="PROSITE" id="PS50948"/>
    </source>
</evidence>
<dbReference type="SUPFAM" id="SSF56496">
    <property type="entry name" value="Fibrinogen C-terminal domain-like"/>
    <property type="match status" value="1"/>
</dbReference>
<keyword evidence="3" id="KW-1185">Reference proteome</keyword>
<feature type="domain" description="Fibrinogen C-terminal" evidence="2">
    <location>
        <begin position="100"/>
        <end position="255"/>
    </location>
</feature>
<name>A0A1S3JQN5_LINAN</name>
<dbReference type="Gene3D" id="3.50.4.10">
    <property type="entry name" value="Hepatocyte Growth Factor"/>
    <property type="match status" value="1"/>
</dbReference>
<protein>
    <submittedName>
        <fullName evidence="4">Angiopoietin-1-like</fullName>
    </submittedName>
</protein>
<dbReference type="STRING" id="7574.A0A1S3JQN5"/>
<dbReference type="InterPro" id="IPR002181">
    <property type="entry name" value="Fibrinogen_a/b/g_C_dom"/>
</dbReference>
<dbReference type="InterPro" id="IPR003609">
    <property type="entry name" value="Pan_app"/>
</dbReference>
<reference evidence="4" key="1">
    <citation type="submission" date="2025-08" db="UniProtKB">
        <authorList>
            <consortium name="RefSeq"/>
        </authorList>
    </citation>
    <scope>IDENTIFICATION</scope>
    <source>
        <tissue evidence="4">Gonads</tissue>
    </source>
</reference>
<gene>
    <name evidence="4" type="primary">LOC106175138</name>
</gene>
<dbReference type="Pfam" id="PF00024">
    <property type="entry name" value="PAN_1"/>
    <property type="match status" value="1"/>
</dbReference>
<dbReference type="Gene3D" id="3.90.215.10">
    <property type="entry name" value="Gamma Fibrinogen, chain A, domain 1"/>
    <property type="match status" value="1"/>
</dbReference>
<organism evidence="3 4">
    <name type="scientific">Lingula anatina</name>
    <name type="common">Brachiopod</name>
    <name type="synonym">Lingula unguis</name>
    <dbReference type="NCBI Taxonomy" id="7574"/>
    <lineage>
        <taxon>Eukaryota</taxon>
        <taxon>Metazoa</taxon>
        <taxon>Spiralia</taxon>
        <taxon>Lophotrochozoa</taxon>
        <taxon>Brachiopoda</taxon>
        <taxon>Linguliformea</taxon>
        <taxon>Lingulata</taxon>
        <taxon>Lingulida</taxon>
        <taxon>Linguloidea</taxon>
        <taxon>Lingulidae</taxon>
        <taxon>Lingula</taxon>
    </lineage>
</organism>
<dbReference type="SUPFAM" id="SSF57414">
    <property type="entry name" value="Hairpin loop containing domain-like"/>
    <property type="match status" value="1"/>
</dbReference>
<dbReference type="GO" id="GO:0005615">
    <property type="term" value="C:extracellular space"/>
    <property type="evidence" value="ECO:0007669"/>
    <property type="project" value="TreeGrafter"/>
</dbReference>
<accession>A0A1S3JQN5</accession>
<dbReference type="OrthoDB" id="6275059at2759"/>
<evidence type="ECO:0000259" key="2">
    <source>
        <dbReference type="PROSITE" id="PS51406"/>
    </source>
</evidence>
<dbReference type="InterPro" id="IPR050373">
    <property type="entry name" value="Fibrinogen_C-term_domain"/>
</dbReference>
<evidence type="ECO:0000313" key="3">
    <source>
        <dbReference type="Proteomes" id="UP000085678"/>
    </source>
</evidence>
<dbReference type="PROSITE" id="PS51406">
    <property type="entry name" value="FIBRINOGEN_C_2"/>
    <property type="match status" value="1"/>
</dbReference>
<dbReference type="AlphaFoldDB" id="A0A1S3JQN5"/>
<feature type="domain" description="Apple" evidence="1">
    <location>
        <begin position="33"/>
        <end position="104"/>
    </location>
</feature>
<dbReference type="InterPro" id="IPR014716">
    <property type="entry name" value="Fibrinogen_a/b/g_C_1"/>
</dbReference>
<dbReference type="KEGG" id="lak:106175138"/>
<dbReference type="GeneID" id="106175138"/>
<dbReference type="Proteomes" id="UP000085678">
    <property type="component" value="Unplaced"/>
</dbReference>
<sequence>MELEIPFKLFLFTTFLAMFTRQQKVKYTRGIGTKDAILPSSTLKKVTAASAVSCTLQCSQTKGCRSWNYYKTRNRENCELNSLKALNSDILVRHDGGIYYQDAKEEMDCNDLDGAGMLPIKITGFGTKEVYCDNGWLVLMRRYDNTMNFNRNWTDYKLGFGDPRLQFWMGNEALHALTNQGNYSMLVDMLSCNGNYYYVKWNLFRIKNEAMKYAVDAITLESYNTTSTAGLDEILGLPFGTTDNTDTTCAERHAT</sequence>
<dbReference type="RefSeq" id="XP_013412436.1">
    <property type="nucleotide sequence ID" value="XM_013556982.1"/>
</dbReference>